<feature type="signal peptide" evidence="2">
    <location>
        <begin position="1"/>
        <end position="19"/>
    </location>
</feature>
<dbReference type="SUPFAM" id="SSF109998">
    <property type="entry name" value="Triger factor/SurA peptide-binding domain-like"/>
    <property type="match status" value="1"/>
</dbReference>
<evidence type="ECO:0000313" key="3">
    <source>
        <dbReference type="EMBL" id="NOV96126.1"/>
    </source>
</evidence>
<feature type="chain" id="PRO_5046089878" evidence="2">
    <location>
        <begin position="20"/>
        <end position="255"/>
    </location>
</feature>
<dbReference type="EC" id="5.2.1.8" evidence="3"/>
<evidence type="ECO:0000256" key="1">
    <source>
        <dbReference type="SAM" id="MobiDB-lite"/>
    </source>
</evidence>
<keyword evidence="3" id="KW-0413">Isomerase</keyword>
<reference evidence="3 4" key="1">
    <citation type="submission" date="2020-05" db="EMBL/GenBank/DDBJ databases">
        <title>Genomic Encyclopedia of Type Strains, Phase III (KMG-III): the genomes of soil and plant-associated and newly described type strains.</title>
        <authorList>
            <person name="Whitman W."/>
        </authorList>
    </citation>
    <scope>NUCLEOTIDE SEQUENCE [LARGE SCALE GENOMIC DNA]</scope>
    <source>
        <strain evidence="3 4">KCTC 19046</strain>
    </source>
</reference>
<dbReference type="InterPro" id="IPR027304">
    <property type="entry name" value="Trigger_fact/SurA_dom_sf"/>
</dbReference>
<keyword evidence="4" id="KW-1185">Reference proteome</keyword>
<organism evidence="3 4">
    <name type="scientific">Isoptericola halotolerans</name>
    <dbReference type="NCBI Taxonomy" id="300560"/>
    <lineage>
        <taxon>Bacteria</taxon>
        <taxon>Bacillati</taxon>
        <taxon>Actinomycetota</taxon>
        <taxon>Actinomycetes</taxon>
        <taxon>Micrococcales</taxon>
        <taxon>Promicromonosporaceae</taxon>
        <taxon>Isoptericola</taxon>
    </lineage>
</organism>
<dbReference type="Gene3D" id="1.10.4030.10">
    <property type="entry name" value="Porin chaperone SurA, peptide-binding domain"/>
    <property type="match status" value="1"/>
</dbReference>
<comment type="caution">
    <text evidence="3">The sequence shown here is derived from an EMBL/GenBank/DDBJ whole genome shotgun (WGS) entry which is preliminary data.</text>
</comment>
<dbReference type="Proteomes" id="UP000757540">
    <property type="component" value="Unassembled WGS sequence"/>
</dbReference>
<dbReference type="EMBL" id="JABEZU010000001">
    <property type="protein sequence ID" value="NOV96126.1"/>
    <property type="molecule type" value="Genomic_DNA"/>
</dbReference>
<dbReference type="GO" id="GO:0003755">
    <property type="term" value="F:peptidyl-prolyl cis-trans isomerase activity"/>
    <property type="evidence" value="ECO:0007669"/>
    <property type="project" value="UniProtKB-EC"/>
</dbReference>
<evidence type="ECO:0000256" key="2">
    <source>
        <dbReference type="SAM" id="SignalP"/>
    </source>
</evidence>
<name>A0ABX2A0A7_9MICO</name>
<dbReference type="PROSITE" id="PS51257">
    <property type="entry name" value="PROKAR_LIPOPROTEIN"/>
    <property type="match status" value="1"/>
</dbReference>
<protein>
    <submittedName>
        <fullName evidence="3">Peptidyl-prolyl cis-trans isomerase SurA</fullName>
        <ecNumber evidence="3">5.2.1.8</ecNumber>
    </submittedName>
</protein>
<dbReference type="PANTHER" id="PTHR47245">
    <property type="entry name" value="PEPTIDYLPROLYL ISOMERASE"/>
    <property type="match status" value="1"/>
</dbReference>
<dbReference type="InterPro" id="IPR050245">
    <property type="entry name" value="PrsA_foldase"/>
</dbReference>
<evidence type="ECO:0000313" key="4">
    <source>
        <dbReference type="Proteomes" id="UP000757540"/>
    </source>
</evidence>
<dbReference type="Pfam" id="PF13624">
    <property type="entry name" value="SurA_N_3"/>
    <property type="match status" value="1"/>
</dbReference>
<keyword evidence="2" id="KW-0732">Signal</keyword>
<accession>A0ABX2A0A7</accession>
<dbReference type="RefSeq" id="WP_246255973.1">
    <property type="nucleotide sequence ID" value="NZ_BAAAML010000002.1"/>
</dbReference>
<proteinExistence type="predicted"/>
<feature type="region of interest" description="Disordered" evidence="1">
    <location>
        <begin position="23"/>
        <end position="56"/>
    </location>
</feature>
<sequence>MSIKRPLVALSVAAVVALAGCTSETDDQDPAAGPSAEQAPDAGAGTELPEADLEGVPDVVAEVNGEDIDREEFAASYEGQLQQAAMTQQSTGEEIDQEALKQQVVEQLVGNRLLTQAAAQADIEVTDEDVRTTLEDIAAQNGLQSADEVIAALGEQGLSEDEVRSDAAAQFQVSAYIEAEADIEEPSEDELRAQYDALVEQLEAQGGEETPETEIPPFEDVRDQLAQQATGEQQNAAVQEIVSTLRDQGDVTIHL</sequence>
<gene>
    <name evidence="3" type="ORF">HDG69_000679</name>
</gene>
<dbReference type="PANTHER" id="PTHR47245:SF2">
    <property type="entry name" value="PEPTIDYL-PROLYL CIS-TRANS ISOMERASE HP_0175-RELATED"/>
    <property type="match status" value="1"/>
</dbReference>